<dbReference type="RefSeq" id="WP_113694207.1">
    <property type="nucleotide sequence ID" value="NZ_CP015163.1"/>
</dbReference>
<evidence type="ECO:0000256" key="1">
    <source>
        <dbReference type="ARBA" id="ARBA00004651"/>
    </source>
</evidence>
<keyword evidence="7 8" id="KW-0472">Membrane</keyword>
<dbReference type="GO" id="GO:0016763">
    <property type="term" value="F:pentosyltransferase activity"/>
    <property type="evidence" value="ECO:0007669"/>
    <property type="project" value="TreeGrafter"/>
</dbReference>
<keyword evidence="5 8" id="KW-0812">Transmembrane</keyword>
<evidence type="ECO:0000256" key="2">
    <source>
        <dbReference type="ARBA" id="ARBA00022475"/>
    </source>
</evidence>
<evidence type="ECO:0000256" key="7">
    <source>
        <dbReference type="ARBA" id="ARBA00023136"/>
    </source>
</evidence>
<keyword evidence="2" id="KW-1003">Cell membrane</keyword>
<evidence type="ECO:0000256" key="3">
    <source>
        <dbReference type="ARBA" id="ARBA00022676"/>
    </source>
</evidence>
<dbReference type="Proteomes" id="UP000250434">
    <property type="component" value="Chromosome"/>
</dbReference>
<protein>
    <submittedName>
        <fullName evidence="9">Uncharacterized protein</fullName>
    </submittedName>
</protein>
<dbReference type="PANTHER" id="PTHR33908">
    <property type="entry name" value="MANNOSYLTRANSFERASE YKCB-RELATED"/>
    <property type="match status" value="1"/>
</dbReference>
<keyword evidence="3" id="KW-0328">Glycosyltransferase</keyword>
<feature type="transmembrane region" description="Helical" evidence="8">
    <location>
        <begin position="330"/>
        <end position="352"/>
    </location>
</feature>
<keyword evidence="4" id="KW-0808">Transferase</keyword>
<dbReference type="GO" id="GO:0009103">
    <property type="term" value="P:lipopolysaccharide biosynthetic process"/>
    <property type="evidence" value="ECO:0007669"/>
    <property type="project" value="UniProtKB-ARBA"/>
</dbReference>
<dbReference type="OrthoDB" id="3721873at2"/>
<comment type="subcellular location">
    <subcellularLocation>
        <location evidence="1">Cell membrane</location>
        <topology evidence="1">Multi-pass membrane protein</topology>
    </subcellularLocation>
</comment>
<sequence>MVALICGWLLLAVFVLGGWTRISTSRAWRVAALTLAVAYSLGHQALFSTVAEDAFITFRYSENLADGNGPVFNMGERVEGYSNFLWMVLIAVPKALFGKGIVVGAAVLGVVCTVACVVLSYFLVNRLVSKDADKALGVLAAVLTAGASGLAAYGPSGLETPLFLLLVLGVLYALAAKRPLIAGLLVALAGMTRPDGLLIAVLAGLYLLVRAIRKRTNWRPVLEYAAGLLVLALPWTIWRVVYYGHLLPNAVAAKSGGSFGWQLAQGGEYLGGFALASLGFLVLAVLAMAGLVWFKADGGAEQRSLVWLIFGTAFAYLAFITYAGGDWMPAYRLLAPVPPLLGVASVAAYGLLDTERLRTRVAGLRLMPLAAAAICGLSLLVSITDPKMLDLMHQWRAKIAEMEEFGSLLGQNLPPGTLISTYANGALSYRAGPRVPVVDVLGLTDEHIARNGLRTEESGPIGHIAHDYDYVVNVRRPALGIVTGNGFAVRPQCTDDAIYRGSYQVANFRREGTQLYAVVFPRKDQAATLIAALDADPRFVYEPCPASAPTP</sequence>
<dbReference type="GO" id="GO:0005886">
    <property type="term" value="C:plasma membrane"/>
    <property type="evidence" value="ECO:0007669"/>
    <property type="project" value="UniProtKB-SubCell"/>
</dbReference>
<evidence type="ECO:0000256" key="8">
    <source>
        <dbReference type="SAM" id="Phobius"/>
    </source>
</evidence>
<dbReference type="EMBL" id="CP015163">
    <property type="protein sequence ID" value="AXB44945.1"/>
    <property type="molecule type" value="Genomic_DNA"/>
</dbReference>
<evidence type="ECO:0000313" key="10">
    <source>
        <dbReference type="Proteomes" id="UP000250434"/>
    </source>
</evidence>
<dbReference type="KEGG" id="aab:A4R43_22635"/>
<evidence type="ECO:0000313" key="9">
    <source>
        <dbReference type="EMBL" id="AXB44945.1"/>
    </source>
</evidence>
<accession>A0A344LA71</accession>
<feature type="transmembrane region" description="Helical" evidence="8">
    <location>
        <begin position="135"/>
        <end position="153"/>
    </location>
</feature>
<feature type="transmembrane region" description="Helical" evidence="8">
    <location>
        <begin position="102"/>
        <end position="123"/>
    </location>
</feature>
<keyword evidence="6 8" id="KW-1133">Transmembrane helix</keyword>
<feature type="transmembrane region" description="Helical" evidence="8">
    <location>
        <begin position="269"/>
        <end position="293"/>
    </location>
</feature>
<keyword evidence="10" id="KW-1185">Reference proteome</keyword>
<feature type="transmembrane region" description="Helical" evidence="8">
    <location>
        <begin position="364"/>
        <end position="383"/>
    </location>
</feature>
<reference evidence="9 10" key="1">
    <citation type="submission" date="2016-04" db="EMBL/GenBank/DDBJ databases">
        <title>Complete genome sequence and analysis of deep-sea sediment isolate, Amycolatopsis sp. WP1.</title>
        <authorList>
            <person name="Wang H."/>
            <person name="Chen S."/>
            <person name="Wu Q."/>
        </authorList>
    </citation>
    <scope>NUCLEOTIDE SEQUENCE [LARGE SCALE GENOMIC DNA]</scope>
    <source>
        <strain evidence="9 10">WP1</strain>
    </source>
</reference>
<evidence type="ECO:0000256" key="6">
    <source>
        <dbReference type="ARBA" id="ARBA00022989"/>
    </source>
</evidence>
<evidence type="ECO:0000256" key="4">
    <source>
        <dbReference type="ARBA" id="ARBA00022679"/>
    </source>
</evidence>
<dbReference type="AlphaFoldDB" id="A0A344LA71"/>
<feature type="transmembrane region" description="Helical" evidence="8">
    <location>
        <begin position="221"/>
        <end position="238"/>
    </location>
</feature>
<proteinExistence type="predicted"/>
<name>A0A344LA71_9PSEU</name>
<evidence type="ECO:0000256" key="5">
    <source>
        <dbReference type="ARBA" id="ARBA00022692"/>
    </source>
</evidence>
<gene>
    <name evidence="9" type="ORF">A4R43_22635</name>
</gene>
<dbReference type="InterPro" id="IPR050297">
    <property type="entry name" value="LipidA_mod_glycosyltrf_83"/>
</dbReference>
<feature type="transmembrane region" description="Helical" evidence="8">
    <location>
        <begin position="305"/>
        <end position="324"/>
    </location>
</feature>
<feature type="transmembrane region" description="Helical" evidence="8">
    <location>
        <begin position="182"/>
        <end position="209"/>
    </location>
</feature>
<dbReference type="PANTHER" id="PTHR33908:SF11">
    <property type="entry name" value="MEMBRANE PROTEIN"/>
    <property type="match status" value="1"/>
</dbReference>
<organism evidence="9 10">
    <name type="scientific">Amycolatopsis albispora</name>
    <dbReference type="NCBI Taxonomy" id="1804986"/>
    <lineage>
        <taxon>Bacteria</taxon>
        <taxon>Bacillati</taxon>
        <taxon>Actinomycetota</taxon>
        <taxon>Actinomycetes</taxon>
        <taxon>Pseudonocardiales</taxon>
        <taxon>Pseudonocardiaceae</taxon>
        <taxon>Amycolatopsis</taxon>
    </lineage>
</organism>